<comment type="caution">
    <text evidence="1">The sequence shown here is derived from an EMBL/GenBank/DDBJ whole genome shotgun (WGS) entry which is preliminary data.</text>
</comment>
<keyword evidence="2" id="KW-1185">Reference proteome</keyword>
<dbReference type="EMBL" id="CAMGYJ010000011">
    <property type="protein sequence ID" value="CAI0560189.1"/>
    <property type="molecule type" value="Genomic_DNA"/>
</dbReference>
<evidence type="ECO:0000313" key="1">
    <source>
        <dbReference type="EMBL" id="CAI0560189.1"/>
    </source>
</evidence>
<dbReference type="AlphaFoldDB" id="A0AAV0RRF9"/>
<proteinExistence type="predicted"/>
<sequence>MDSRLHLTDSPLTAMDERLGLIDNSLGFWDGRFDERLVFLAALEHREPMGVFGLPPVRQNAEMKECLLPTIGDPARDNALSHLPSPAIQGTRLFPPPGSVMPFFSGTRPRTWVRYCEDWFSGTPMADHEKVAMEKANLGLSAWLDSCVGGQDSVFTRKNHSLPAVVVQETIFNVSNFKLGVTCPAKEALEFECNNLFQLAWGDCPNFKGPYKDDGRKTLNITTLGWLRAAKDIAFMDSPLTIANDHNGTMVASPSLLVLAEDGKDLSAAANKNLEAHKAASLLGIGHCY</sequence>
<name>A0AAV0RRF9_9ROSI</name>
<evidence type="ECO:0000313" key="2">
    <source>
        <dbReference type="Proteomes" id="UP001154282"/>
    </source>
</evidence>
<dbReference type="Proteomes" id="UP001154282">
    <property type="component" value="Unassembled WGS sequence"/>
</dbReference>
<organism evidence="1 2">
    <name type="scientific">Linum tenue</name>
    <dbReference type="NCBI Taxonomy" id="586396"/>
    <lineage>
        <taxon>Eukaryota</taxon>
        <taxon>Viridiplantae</taxon>
        <taxon>Streptophyta</taxon>
        <taxon>Embryophyta</taxon>
        <taxon>Tracheophyta</taxon>
        <taxon>Spermatophyta</taxon>
        <taxon>Magnoliopsida</taxon>
        <taxon>eudicotyledons</taxon>
        <taxon>Gunneridae</taxon>
        <taxon>Pentapetalae</taxon>
        <taxon>rosids</taxon>
        <taxon>fabids</taxon>
        <taxon>Malpighiales</taxon>
        <taxon>Linaceae</taxon>
        <taxon>Linum</taxon>
    </lineage>
</organism>
<reference evidence="1" key="1">
    <citation type="submission" date="2022-08" db="EMBL/GenBank/DDBJ databases">
        <authorList>
            <person name="Gutierrez-Valencia J."/>
        </authorList>
    </citation>
    <scope>NUCLEOTIDE SEQUENCE</scope>
</reference>
<gene>
    <name evidence="1" type="ORF">LITE_LOCUS49577</name>
</gene>
<protein>
    <submittedName>
        <fullName evidence="1">Uncharacterized protein</fullName>
    </submittedName>
</protein>
<accession>A0AAV0RRF9</accession>